<protein>
    <submittedName>
        <fullName evidence="1">Uncharacterized protein</fullName>
    </submittedName>
</protein>
<sequence length="79" mass="9230">MPLTTRSLWFAVQYRVSQSLCPLGDSYFHYEKLLSGHDWGVTMTQDQVCCCCCRRRLVILNISQYIWSPTLFDGKGEYL</sequence>
<keyword evidence="2" id="KW-1185">Reference proteome</keyword>
<organism evidence="1 2">
    <name type="scientific">Petrolisthes cinctipes</name>
    <name type="common">Flat porcelain crab</name>
    <dbReference type="NCBI Taxonomy" id="88211"/>
    <lineage>
        <taxon>Eukaryota</taxon>
        <taxon>Metazoa</taxon>
        <taxon>Ecdysozoa</taxon>
        <taxon>Arthropoda</taxon>
        <taxon>Crustacea</taxon>
        <taxon>Multicrustacea</taxon>
        <taxon>Malacostraca</taxon>
        <taxon>Eumalacostraca</taxon>
        <taxon>Eucarida</taxon>
        <taxon>Decapoda</taxon>
        <taxon>Pleocyemata</taxon>
        <taxon>Anomura</taxon>
        <taxon>Galatheoidea</taxon>
        <taxon>Porcellanidae</taxon>
        <taxon>Petrolisthes</taxon>
    </lineage>
</organism>
<dbReference type="EMBL" id="JAWQEG010000428">
    <property type="protein sequence ID" value="KAK3890388.1"/>
    <property type="molecule type" value="Genomic_DNA"/>
</dbReference>
<dbReference type="AlphaFoldDB" id="A0AAE1GIW3"/>
<comment type="caution">
    <text evidence="1">The sequence shown here is derived from an EMBL/GenBank/DDBJ whole genome shotgun (WGS) entry which is preliminary data.</text>
</comment>
<name>A0AAE1GIW3_PETCI</name>
<accession>A0AAE1GIW3</accession>
<proteinExistence type="predicted"/>
<evidence type="ECO:0000313" key="1">
    <source>
        <dbReference type="EMBL" id="KAK3890388.1"/>
    </source>
</evidence>
<reference evidence="1" key="1">
    <citation type="submission" date="2023-10" db="EMBL/GenBank/DDBJ databases">
        <title>Genome assemblies of two species of porcelain crab, Petrolisthes cinctipes and Petrolisthes manimaculis (Anomura: Porcellanidae).</title>
        <authorList>
            <person name="Angst P."/>
        </authorList>
    </citation>
    <scope>NUCLEOTIDE SEQUENCE</scope>
    <source>
        <strain evidence="1">PB745_01</strain>
        <tissue evidence="1">Gill</tissue>
    </source>
</reference>
<gene>
    <name evidence="1" type="ORF">Pcinc_005672</name>
</gene>
<evidence type="ECO:0000313" key="2">
    <source>
        <dbReference type="Proteomes" id="UP001286313"/>
    </source>
</evidence>
<dbReference type="Proteomes" id="UP001286313">
    <property type="component" value="Unassembled WGS sequence"/>
</dbReference>